<protein>
    <submittedName>
        <fullName evidence="1">Uncharacterized protein</fullName>
    </submittedName>
</protein>
<organism evidence="1 2">
    <name type="scientific">Lentinula boryana</name>
    <dbReference type="NCBI Taxonomy" id="40481"/>
    <lineage>
        <taxon>Eukaryota</taxon>
        <taxon>Fungi</taxon>
        <taxon>Dikarya</taxon>
        <taxon>Basidiomycota</taxon>
        <taxon>Agaricomycotina</taxon>
        <taxon>Agaricomycetes</taxon>
        <taxon>Agaricomycetidae</taxon>
        <taxon>Agaricales</taxon>
        <taxon>Marasmiineae</taxon>
        <taxon>Omphalotaceae</taxon>
        <taxon>Lentinula</taxon>
    </lineage>
</organism>
<evidence type="ECO:0000313" key="1">
    <source>
        <dbReference type="EMBL" id="KAJ3996834.1"/>
    </source>
</evidence>
<sequence>MSEILAAQTMINFLQYLGRQVAHPELNFRQVQNPSSSWQLNMHLEQMSKSGFWLAILLRPVGRIVEHSARKECSKSYTLHATGSRFEVVYLRTEEDVGAFRSPTFSCLTITIEYIHVVQILSPNLNSHDNAYVPLIVVAVFSERQEPARALPFLGGGVLHCQRGGKRACLLGDIPENSYLPQISASPASPSGHLSILNLCGTISFIFMLDLLVIASRSSTVRVATDIARPFNIPIHVRQILTPFMTLPLFGWQF</sequence>
<proteinExistence type="predicted"/>
<gene>
    <name evidence="1" type="ORF">F5050DRAFT_1711791</name>
</gene>
<dbReference type="Proteomes" id="UP001163828">
    <property type="component" value="Unassembled WGS sequence"/>
</dbReference>
<evidence type="ECO:0000313" key="2">
    <source>
        <dbReference type="Proteomes" id="UP001163828"/>
    </source>
</evidence>
<comment type="caution">
    <text evidence="1">The sequence shown here is derived from an EMBL/GenBank/DDBJ whole genome shotgun (WGS) entry which is preliminary data.</text>
</comment>
<name>A0ABQ8QEF7_9AGAR</name>
<keyword evidence="2" id="KW-1185">Reference proteome</keyword>
<dbReference type="EMBL" id="MU790600">
    <property type="protein sequence ID" value="KAJ3996834.1"/>
    <property type="molecule type" value="Genomic_DNA"/>
</dbReference>
<accession>A0ABQ8QEF7</accession>
<reference evidence="1" key="1">
    <citation type="submission" date="2022-08" db="EMBL/GenBank/DDBJ databases">
        <authorList>
            <consortium name="DOE Joint Genome Institute"/>
            <person name="Min B."/>
            <person name="Riley R."/>
            <person name="Sierra-Patev S."/>
            <person name="Naranjo-Ortiz M."/>
            <person name="Looney B."/>
            <person name="Konkel Z."/>
            <person name="Slot J.C."/>
            <person name="Sakamoto Y."/>
            <person name="Steenwyk J.L."/>
            <person name="Rokas A."/>
            <person name="Carro J."/>
            <person name="Camarero S."/>
            <person name="Ferreira P."/>
            <person name="Molpeceres G."/>
            <person name="Ruiz-Duenas F.J."/>
            <person name="Serrano A."/>
            <person name="Henrissat B."/>
            <person name="Drula E."/>
            <person name="Hughes K.W."/>
            <person name="Mata J.L."/>
            <person name="Ishikawa N.K."/>
            <person name="Vargas-Isla R."/>
            <person name="Ushijima S."/>
            <person name="Smith C.A."/>
            <person name="Ahrendt S."/>
            <person name="Andreopoulos W."/>
            <person name="He G."/>
            <person name="Labutti K."/>
            <person name="Lipzen A."/>
            <person name="Ng V."/>
            <person name="Sandor L."/>
            <person name="Barry K."/>
            <person name="Martinez A.T."/>
            <person name="Xiao Y."/>
            <person name="Gibbons J.G."/>
            <person name="Terashima K."/>
            <person name="Hibbett D.S."/>
            <person name="Grigoriev I.V."/>
        </authorList>
    </citation>
    <scope>NUCLEOTIDE SEQUENCE</scope>
    <source>
        <strain evidence="1">TFB10827</strain>
    </source>
</reference>